<sequence>MGPKMDPFIGQAVYPLDCIRTGFRSVPLRNQYGEELELSSLLVYLDMRDQSNEAEVLNPHVALQAGRCFAGGLHKTLSSSGIFWARLNSADQSDFKPPLSPNISAAKHIPVPMDLTSLDSSAASASRKESGLRKIFRFGKN</sequence>
<evidence type="ECO:0000313" key="1">
    <source>
        <dbReference type="Proteomes" id="UP000095285"/>
    </source>
</evidence>
<dbReference type="STRING" id="7209.A0A1I7VB41"/>
<dbReference type="CDD" id="cd00275">
    <property type="entry name" value="C2_PLC_like"/>
    <property type="match status" value="1"/>
</dbReference>
<dbReference type="Gene3D" id="2.60.40.150">
    <property type="entry name" value="C2 domain"/>
    <property type="match status" value="1"/>
</dbReference>
<dbReference type="AlphaFoldDB" id="A0A1I7VB41"/>
<reference evidence="2" key="2">
    <citation type="submission" date="2016-11" db="UniProtKB">
        <authorList>
            <consortium name="WormBaseParasite"/>
        </authorList>
    </citation>
    <scope>IDENTIFICATION</scope>
</reference>
<keyword evidence="1" id="KW-1185">Reference proteome</keyword>
<reference evidence="1" key="1">
    <citation type="submission" date="2012-04" db="EMBL/GenBank/DDBJ databases">
        <title>The Genome Sequence of Loa loa.</title>
        <authorList>
            <consortium name="The Broad Institute Genome Sequencing Platform"/>
            <consortium name="Broad Institute Genome Sequencing Center for Infectious Disease"/>
            <person name="Nutman T.B."/>
            <person name="Fink D.L."/>
            <person name="Russ C."/>
            <person name="Young S."/>
            <person name="Zeng Q."/>
            <person name="Gargeya S."/>
            <person name="Alvarado L."/>
            <person name="Berlin A."/>
            <person name="Chapman S.B."/>
            <person name="Chen Z."/>
            <person name="Freedman E."/>
            <person name="Gellesch M."/>
            <person name="Goldberg J."/>
            <person name="Griggs A."/>
            <person name="Gujja S."/>
            <person name="Heilman E.R."/>
            <person name="Heiman D."/>
            <person name="Howarth C."/>
            <person name="Mehta T."/>
            <person name="Neiman D."/>
            <person name="Pearson M."/>
            <person name="Roberts A."/>
            <person name="Saif S."/>
            <person name="Shea T."/>
            <person name="Shenoy N."/>
            <person name="Sisk P."/>
            <person name="Stolte C."/>
            <person name="Sykes S."/>
            <person name="White J."/>
            <person name="Yandava C."/>
            <person name="Haas B."/>
            <person name="Henn M.R."/>
            <person name="Nusbaum C."/>
            <person name="Birren B."/>
        </authorList>
    </citation>
    <scope>NUCLEOTIDE SEQUENCE [LARGE SCALE GENOMIC DNA]</scope>
</reference>
<accession>A0A1I7VB41</accession>
<protein>
    <submittedName>
        <fullName evidence="2">GST N-terminal domain-containing protein</fullName>
    </submittedName>
</protein>
<dbReference type="InterPro" id="IPR035892">
    <property type="entry name" value="C2_domain_sf"/>
</dbReference>
<dbReference type="Proteomes" id="UP000095285">
    <property type="component" value="Unassembled WGS sequence"/>
</dbReference>
<dbReference type="WBParaSite" id="EN70_1185">
    <property type="protein sequence ID" value="EN70_1185"/>
    <property type="gene ID" value="EN70_1185"/>
</dbReference>
<organism evidence="1 2">
    <name type="scientific">Loa loa</name>
    <name type="common">Eye worm</name>
    <name type="synonym">Filaria loa</name>
    <dbReference type="NCBI Taxonomy" id="7209"/>
    <lineage>
        <taxon>Eukaryota</taxon>
        <taxon>Metazoa</taxon>
        <taxon>Ecdysozoa</taxon>
        <taxon>Nematoda</taxon>
        <taxon>Chromadorea</taxon>
        <taxon>Rhabditida</taxon>
        <taxon>Spirurina</taxon>
        <taxon>Spiruromorpha</taxon>
        <taxon>Filarioidea</taxon>
        <taxon>Onchocercidae</taxon>
        <taxon>Loa</taxon>
    </lineage>
</organism>
<name>A0A1I7VB41_LOALO</name>
<evidence type="ECO:0000313" key="2">
    <source>
        <dbReference type="WBParaSite" id="EN70_1185"/>
    </source>
</evidence>
<proteinExistence type="predicted"/>